<dbReference type="EMBL" id="CAJNOM010000083">
    <property type="protein sequence ID" value="CAF1009669.1"/>
    <property type="molecule type" value="Genomic_DNA"/>
</dbReference>
<evidence type="ECO:0000313" key="2">
    <source>
        <dbReference type="EMBL" id="CAF1009669.1"/>
    </source>
</evidence>
<evidence type="ECO:0000313" key="3">
    <source>
        <dbReference type="Proteomes" id="UP000663832"/>
    </source>
</evidence>
<sequence>MSTEINLNGTDVTDRIALSRAQHLKSRTNRPRSISDDETDAMSDWSESDLECSPVSDIDSTSNNDEITDYHYHNIPFDDDGGPIDERLPREPILLENILRLNETPLPVINGSPTNSRTSFSCEVGKPKQQEQQQQSLNVNIEKSPIQTRKQLQTPLLPARRIQSKQVSPRQSTANSHVLPQTPNLSYNRKTITANSSRLYLRRGTTSTNISSNTQSTKESTLSSSSSLHSNDDNHSHQRHISTSPISSQTSTSHGVLSRIYEVKKVYVDGYDYGRLSDVSAVKTIPPRSRQKWGTIVHPPFPLGYQQITSEQLTHAVERLASPVRCRDRHTPVQSSSKRYLSVEETEALINRLTKVKPIRSTDQYWPIQHQSRPVKNISNALKTNNNWKGVGISA</sequence>
<name>A0A814HGA7_9BILA</name>
<evidence type="ECO:0000256" key="1">
    <source>
        <dbReference type="SAM" id="MobiDB-lite"/>
    </source>
</evidence>
<feature type="compositionally biased region" description="Acidic residues" evidence="1">
    <location>
        <begin position="36"/>
        <end position="50"/>
    </location>
</feature>
<gene>
    <name evidence="2" type="ORF">QVE165_LOCUS15397</name>
</gene>
<dbReference type="OrthoDB" id="10021290at2759"/>
<protein>
    <submittedName>
        <fullName evidence="2">Uncharacterized protein</fullName>
    </submittedName>
</protein>
<keyword evidence="3" id="KW-1185">Reference proteome</keyword>
<dbReference type="Proteomes" id="UP000663832">
    <property type="component" value="Unassembled WGS sequence"/>
</dbReference>
<reference evidence="2" key="1">
    <citation type="submission" date="2021-02" db="EMBL/GenBank/DDBJ databases">
        <authorList>
            <person name="Nowell W R."/>
        </authorList>
    </citation>
    <scope>NUCLEOTIDE SEQUENCE</scope>
</reference>
<organism evidence="2 3">
    <name type="scientific">Adineta steineri</name>
    <dbReference type="NCBI Taxonomy" id="433720"/>
    <lineage>
        <taxon>Eukaryota</taxon>
        <taxon>Metazoa</taxon>
        <taxon>Spiralia</taxon>
        <taxon>Gnathifera</taxon>
        <taxon>Rotifera</taxon>
        <taxon>Eurotatoria</taxon>
        <taxon>Bdelloidea</taxon>
        <taxon>Adinetida</taxon>
        <taxon>Adinetidae</taxon>
        <taxon>Adineta</taxon>
    </lineage>
</organism>
<feature type="region of interest" description="Disordered" evidence="1">
    <location>
        <begin position="21"/>
        <end position="61"/>
    </location>
</feature>
<feature type="compositionally biased region" description="Polar residues" evidence="1">
    <location>
        <begin position="136"/>
        <end position="154"/>
    </location>
</feature>
<comment type="caution">
    <text evidence="2">The sequence shown here is derived from an EMBL/GenBank/DDBJ whole genome shotgun (WGS) entry which is preliminary data.</text>
</comment>
<feature type="compositionally biased region" description="Polar residues" evidence="1">
    <location>
        <begin position="164"/>
        <end position="198"/>
    </location>
</feature>
<feature type="region of interest" description="Disordered" evidence="1">
    <location>
        <begin position="109"/>
        <end position="254"/>
    </location>
</feature>
<feature type="compositionally biased region" description="Polar residues" evidence="1">
    <location>
        <begin position="111"/>
        <end position="121"/>
    </location>
</feature>
<feature type="compositionally biased region" description="Low complexity" evidence="1">
    <location>
        <begin position="205"/>
        <end position="229"/>
    </location>
</feature>
<dbReference type="AlphaFoldDB" id="A0A814HGA7"/>
<feature type="compositionally biased region" description="Low complexity" evidence="1">
    <location>
        <begin position="241"/>
        <end position="253"/>
    </location>
</feature>
<accession>A0A814HGA7</accession>
<proteinExistence type="predicted"/>